<evidence type="ECO:0000256" key="6">
    <source>
        <dbReference type="SAM" id="MobiDB-lite"/>
    </source>
</evidence>
<evidence type="ECO:0000256" key="2">
    <source>
        <dbReference type="ARBA" id="ARBA00022692"/>
    </source>
</evidence>
<reference evidence="9" key="1">
    <citation type="journal article" date="2023" name="Mol. Phylogenet. Evol.">
        <title>Genome-scale phylogeny and comparative genomics of the fungal order Sordariales.</title>
        <authorList>
            <person name="Hensen N."/>
            <person name="Bonometti L."/>
            <person name="Westerberg I."/>
            <person name="Brannstrom I.O."/>
            <person name="Guillou S."/>
            <person name="Cros-Aarteil S."/>
            <person name="Calhoun S."/>
            <person name="Haridas S."/>
            <person name="Kuo A."/>
            <person name="Mondo S."/>
            <person name="Pangilinan J."/>
            <person name="Riley R."/>
            <person name="LaButti K."/>
            <person name="Andreopoulos B."/>
            <person name="Lipzen A."/>
            <person name="Chen C."/>
            <person name="Yan M."/>
            <person name="Daum C."/>
            <person name="Ng V."/>
            <person name="Clum A."/>
            <person name="Steindorff A."/>
            <person name="Ohm R.A."/>
            <person name="Martin F."/>
            <person name="Silar P."/>
            <person name="Natvig D.O."/>
            <person name="Lalanne C."/>
            <person name="Gautier V."/>
            <person name="Ament-Velasquez S.L."/>
            <person name="Kruys A."/>
            <person name="Hutchinson M.I."/>
            <person name="Powell A.J."/>
            <person name="Barry K."/>
            <person name="Miller A.N."/>
            <person name="Grigoriev I.V."/>
            <person name="Debuchy R."/>
            <person name="Gladieux P."/>
            <person name="Hiltunen Thoren M."/>
            <person name="Johannesson H."/>
        </authorList>
    </citation>
    <scope>NUCLEOTIDE SEQUENCE</scope>
    <source>
        <strain evidence="9">CBS 508.74</strain>
    </source>
</reference>
<feature type="transmembrane region" description="Helical" evidence="7">
    <location>
        <begin position="236"/>
        <end position="256"/>
    </location>
</feature>
<comment type="caution">
    <text evidence="9">The sequence shown here is derived from an EMBL/GenBank/DDBJ whole genome shotgun (WGS) entry which is preliminary data.</text>
</comment>
<evidence type="ECO:0000256" key="1">
    <source>
        <dbReference type="ARBA" id="ARBA00004141"/>
    </source>
</evidence>
<protein>
    <recommendedName>
        <fullName evidence="8">Rhodopsin domain-containing protein</fullName>
    </recommendedName>
</protein>
<feature type="transmembrane region" description="Helical" evidence="7">
    <location>
        <begin position="6"/>
        <end position="27"/>
    </location>
</feature>
<dbReference type="InterPro" id="IPR049326">
    <property type="entry name" value="Rhodopsin_dom_fungi"/>
</dbReference>
<feature type="domain" description="Rhodopsin" evidence="8">
    <location>
        <begin position="24"/>
        <end position="260"/>
    </location>
</feature>
<feature type="compositionally biased region" description="Polar residues" evidence="6">
    <location>
        <begin position="300"/>
        <end position="315"/>
    </location>
</feature>
<feature type="transmembrane region" description="Helical" evidence="7">
    <location>
        <begin position="168"/>
        <end position="188"/>
    </location>
</feature>
<dbReference type="AlphaFoldDB" id="A0AAN6T815"/>
<keyword evidence="4 7" id="KW-0472">Membrane</keyword>
<keyword evidence="10" id="KW-1185">Reference proteome</keyword>
<organism evidence="9 10">
    <name type="scientific">Canariomyces notabilis</name>
    <dbReference type="NCBI Taxonomy" id="2074819"/>
    <lineage>
        <taxon>Eukaryota</taxon>
        <taxon>Fungi</taxon>
        <taxon>Dikarya</taxon>
        <taxon>Ascomycota</taxon>
        <taxon>Pezizomycotina</taxon>
        <taxon>Sordariomycetes</taxon>
        <taxon>Sordariomycetidae</taxon>
        <taxon>Sordariales</taxon>
        <taxon>Chaetomiaceae</taxon>
        <taxon>Canariomyces</taxon>
    </lineage>
</organism>
<dbReference type="PANTHER" id="PTHR33048">
    <property type="entry name" value="PTH11-LIKE INTEGRAL MEMBRANE PROTEIN (AFU_ORTHOLOGUE AFUA_5G11245)"/>
    <property type="match status" value="1"/>
</dbReference>
<evidence type="ECO:0000313" key="10">
    <source>
        <dbReference type="Proteomes" id="UP001302812"/>
    </source>
</evidence>
<evidence type="ECO:0000256" key="4">
    <source>
        <dbReference type="ARBA" id="ARBA00023136"/>
    </source>
</evidence>
<dbReference type="RefSeq" id="XP_064666180.1">
    <property type="nucleotide sequence ID" value="XM_064812232.1"/>
</dbReference>
<feature type="region of interest" description="Disordered" evidence="6">
    <location>
        <begin position="270"/>
        <end position="354"/>
    </location>
</feature>
<feature type="compositionally biased region" description="Polar residues" evidence="6">
    <location>
        <begin position="322"/>
        <end position="336"/>
    </location>
</feature>
<accession>A0AAN6T815</accession>
<feature type="transmembrane region" description="Helical" evidence="7">
    <location>
        <begin position="42"/>
        <end position="65"/>
    </location>
</feature>
<feature type="transmembrane region" description="Helical" evidence="7">
    <location>
        <begin position="85"/>
        <end position="107"/>
    </location>
</feature>
<evidence type="ECO:0000256" key="5">
    <source>
        <dbReference type="ARBA" id="ARBA00038359"/>
    </source>
</evidence>
<dbReference type="Pfam" id="PF20684">
    <property type="entry name" value="Fung_rhodopsin"/>
    <property type="match status" value="1"/>
</dbReference>
<reference evidence="9" key="2">
    <citation type="submission" date="2023-05" db="EMBL/GenBank/DDBJ databases">
        <authorList>
            <consortium name="Lawrence Berkeley National Laboratory"/>
            <person name="Steindorff A."/>
            <person name="Hensen N."/>
            <person name="Bonometti L."/>
            <person name="Westerberg I."/>
            <person name="Brannstrom I.O."/>
            <person name="Guillou S."/>
            <person name="Cros-Aarteil S."/>
            <person name="Calhoun S."/>
            <person name="Haridas S."/>
            <person name="Kuo A."/>
            <person name="Mondo S."/>
            <person name="Pangilinan J."/>
            <person name="Riley R."/>
            <person name="Labutti K."/>
            <person name="Andreopoulos B."/>
            <person name="Lipzen A."/>
            <person name="Chen C."/>
            <person name="Yanf M."/>
            <person name="Daum C."/>
            <person name="Ng V."/>
            <person name="Clum A."/>
            <person name="Ohm R."/>
            <person name="Martin F."/>
            <person name="Silar P."/>
            <person name="Natvig D."/>
            <person name="Lalanne C."/>
            <person name="Gautier V."/>
            <person name="Ament-Velasquez S.L."/>
            <person name="Kruys A."/>
            <person name="Hutchinson M.I."/>
            <person name="Powell A.J."/>
            <person name="Barry K."/>
            <person name="Miller A.N."/>
            <person name="Grigoriev I.V."/>
            <person name="Debuchy R."/>
            <person name="Gladieux P."/>
            <person name="Thoren M.H."/>
            <person name="Johannesson H."/>
        </authorList>
    </citation>
    <scope>NUCLEOTIDE SEQUENCE</scope>
    <source>
        <strain evidence="9">CBS 508.74</strain>
    </source>
</reference>
<feature type="compositionally biased region" description="Acidic residues" evidence="6">
    <location>
        <begin position="273"/>
        <end position="286"/>
    </location>
</feature>
<evidence type="ECO:0000313" key="9">
    <source>
        <dbReference type="EMBL" id="KAK4108610.1"/>
    </source>
</evidence>
<feature type="transmembrane region" description="Helical" evidence="7">
    <location>
        <begin position="119"/>
        <end position="138"/>
    </location>
</feature>
<evidence type="ECO:0000259" key="8">
    <source>
        <dbReference type="Pfam" id="PF20684"/>
    </source>
</evidence>
<comment type="similarity">
    <text evidence="5">Belongs to the SAT4 family.</text>
</comment>
<keyword evidence="3 7" id="KW-1133">Transmembrane helix</keyword>
<dbReference type="GeneID" id="89936357"/>
<dbReference type="GO" id="GO:0016020">
    <property type="term" value="C:membrane"/>
    <property type="evidence" value="ECO:0007669"/>
    <property type="project" value="UniProtKB-SubCell"/>
</dbReference>
<evidence type="ECO:0000256" key="3">
    <source>
        <dbReference type="ARBA" id="ARBA00022989"/>
    </source>
</evidence>
<feature type="transmembrane region" description="Helical" evidence="7">
    <location>
        <begin position="200"/>
        <end position="224"/>
    </location>
</feature>
<dbReference type="InterPro" id="IPR052337">
    <property type="entry name" value="SAT4-like"/>
</dbReference>
<comment type="subcellular location">
    <subcellularLocation>
        <location evidence="1">Membrane</location>
        <topology evidence="1">Multi-pass membrane protein</topology>
    </subcellularLocation>
</comment>
<sequence>MHGGHSLAIAMWVMTALSLGLVFLRLYTRVRIVRFVGAEDHLYVWTGLFLLVFAACIQVAVHYGLGRSFWTLSVDDSSNAIFWTYVANTFAITGNALAKLSMGFFLLRVVQHKAQKAALWILIAVTVGTSSALAVMLWNQTTPRKASWDPLRTPGTWNIRIQPMSVGLGAWSSACDFFFAAFPWLFIWSLRMPRREKAMLASGMSLGVIAGACGIVRTVVLAGLDTNDYTLNFATYYIWAGAEITVAMICLGIPTLRPLYLKTRGTSIGYADTQDDDTSPEADDPESPPRFTMSMREQKNPPSSSGMEHSIQPQTPDFRCDSASSHTIVQSFSSSEPILPRLNRPAGAHTRLRSDPDTVVDDILGLYDERRGQQSRGLNKVGRGVGSGGIWVQNEISIDSREWDDNWPLRN</sequence>
<keyword evidence="2 7" id="KW-0812">Transmembrane</keyword>
<dbReference type="Proteomes" id="UP001302812">
    <property type="component" value="Unassembled WGS sequence"/>
</dbReference>
<gene>
    <name evidence="9" type="ORF">N656DRAFT_717856</name>
</gene>
<dbReference type="EMBL" id="MU853362">
    <property type="protein sequence ID" value="KAK4108610.1"/>
    <property type="molecule type" value="Genomic_DNA"/>
</dbReference>
<name>A0AAN6T815_9PEZI</name>
<proteinExistence type="inferred from homology"/>
<dbReference type="PANTHER" id="PTHR33048:SF93">
    <property type="entry name" value="INTEGRAL MEMBRANE PROTEIN"/>
    <property type="match status" value="1"/>
</dbReference>
<evidence type="ECO:0000256" key="7">
    <source>
        <dbReference type="SAM" id="Phobius"/>
    </source>
</evidence>